<dbReference type="UniPathway" id="UPA00378"/>
<dbReference type="InterPro" id="IPR029044">
    <property type="entry name" value="Nucleotide-diphossugar_trans"/>
</dbReference>
<dbReference type="Pfam" id="PF03071">
    <property type="entry name" value="GNT-I"/>
    <property type="match status" value="1"/>
</dbReference>
<dbReference type="OrthoDB" id="440755at2759"/>
<keyword evidence="13" id="KW-0464">Manganese</keyword>
<keyword evidence="12" id="KW-0472">Membrane</keyword>
<dbReference type="InterPro" id="IPR052261">
    <property type="entry name" value="Glycosyltransferase_13"/>
</dbReference>
<evidence type="ECO:0000256" key="4">
    <source>
        <dbReference type="ARBA" id="ARBA00006492"/>
    </source>
</evidence>
<keyword evidence="18" id="KW-1185">Reference proteome</keyword>
<dbReference type="GO" id="GO:0003827">
    <property type="term" value="F:alpha-1,3-mannosylglycoprotein 2-beta-N-acetylglucosaminyltransferase activity"/>
    <property type="evidence" value="ECO:0007669"/>
    <property type="project" value="UniProtKB-EC"/>
</dbReference>
<comment type="similarity">
    <text evidence="4">Belongs to the glycosyltransferase 13 family.</text>
</comment>
<keyword evidence="9" id="KW-0735">Signal-anchor</keyword>
<gene>
    <name evidence="17" type="primary">GNTI</name>
    <name evidence="17" type="ORF">SNAT2548_LOCUS16414</name>
</gene>
<evidence type="ECO:0000313" key="17">
    <source>
        <dbReference type="EMBL" id="CAE7312576.1"/>
    </source>
</evidence>
<evidence type="ECO:0000256" key="14">
    <source>
        <dbReference type="ARBA" id="ARBA00038949"/>
    </source>
</evidence>
<evidence type="ECO:0000256" key="16">
    <source>
        <dbReference type="ARBA" id="ARBA00049421"/>
    </source>
</evidence>
<evidence type="ECO:0000256" key="8">
    <source>
        <dbReference type="ARBA" id="ARBA00022723"/>
    </source>
</evidence>
<keyword evidence="10" id="KW-1133">Transmembrane helix</keyword>
<dbReference type="SUPFAM" id="SSF53448">
    <property type="entry name" value="Nucleotide-diphospho-sugar transferases"/>
    <property type="match status" value="1"/>
</dbReference>
<name>A0A812NBL7_9DINO</name>
<dbReference type="Proteomes" id="UP000604046">
    <property type="component" value="Unassembled WGS sequence"/>
</dbReference>
<evidence type="ECO:0000256" key="2">
    <source>
        <dbReference type="ARBA" id="ARBA00004323"/>
    </source>
</evidence>
<protein>
    <recommendedName>
        <fullName evidence="14">alpha-1,3-mannosyl-glycoprotein 2-beta-N-acetylglucosaminyltransferase</fullName>
        <ecNumber evidence="14">2.4.1.101</ecNumber>
    </recommendedName>
    <alternativeName>
        <fullName evidence="15">N-glycosyl-oligosaccharide-glycoprotein N-acetylglucosaminyltransferase I</fullName>
    </alternativeName>
</protein>
<dbReference type="PANTHER" id="PTHR10468">
    <property type="entry name" value="PROTEIN O-LINKED-MANNOSE BETA-1,2-N-ACETYLGLUCOSAMINYLTRANSFERASE 1/ALPHA-1,3-MANNOSYL-GLYCOPROTEIN 2-BETA-N-ACETYLGLUCOSAMINYLTRANSFERASE"/>
    <property type="match status" value="1"/>
</dbReference>
<evidence type="ECO:0000256" key="5">
    <source>
        <dbReference type="ARBA" id="ARBA00022676"/>
    </source>
</evidence>
<dbReference type="Gene3D" id="3.90.550.10">
    <property type="entry name" value="Spore Coat Polysaccharide Biosynthesis Protein SpsA, Chain A"/>
    <property type="match status" value="1"/>
</dbReference>
<accession>A0A812NBL7</accession>
<proteinExistence type="inferred from homology"/>
<organism evidence="17 18">
    <name type="scientific">Symbiodinium natans</name>
    <dbReference type="NCBI Taxonomy" id="878477"/>
    <lineage>
        <taxon>Eukaryota</taxon>
        <taxon>Sar</taxon>
        <taxon>Alveolata</taxon>
        <taxon>Dinophyceae</taxon>
        <taxon>Suessiales</taxon>
        <taxon>Symbiodiniaceae</taxon>
        <taxon>Symbiodinium</taxon>
    </lineage>
</organism>
<keyword evidence="11" id="KW-0333">Golgi apparatus</keyword>
<reference evidence="17" key="1">
    <citation type="submission" date="2021-02" db="EMBL/GenBank/DDBJ databases">
        <authorList>
            <person name="Dougan E. K."/>
            <person name="Rhodes N."/>
            <person name="Thang M."/>
            <person name="Chan C."/>
        </authorList>
    </citation>
    <scope>NUCLEOTIDE SEQUENCE</scope>
</reference>
<sequence>MTAAAKQVAAAKGISIEVWQVGPRVLDPAKKYNEETEKWTTTNTGKIAHHYWVVFEKAFMEKMHEHVIFVEEDLLFSPDFVALFRSTAGLMDQDASLWCIGAWNDFGFKGTVMDSCSLQRTSYFPGLGFMLLRRAWLAVRKEWPVAPTMGWDYWMRVAFRAAGKECVIPQVSRSHHAAAKGSSVSTAKQVRLFEAMAFADVPSTCDVTEPCAHFGNVSYLLEEEYNAWHRKAIANAPRLDLKELKAQTSAKPTKKLPRVLHVVPYVREEFPQLAEPAGLSPRNTKGSIPADVRSEHYGIMVGRIVSQRIPLLLVDKRSKLGFLRPEEQLRFSEDYEVVPGSQGRSCVEVCQSRNSKCDSKQIYFLNDCNVLKKHFPCEAGCAHQVGKELPVYVPDHVQSTTGQCLLTFISPGSCEGKHKSTSRLCPCSLPSSKQR</sequence>
<evidence type="ECO:0000256" key="13">
    <source>
        <dbReference type="ARBA" id="ARBA00023211"/>
    </source>
</evidence>
<keyword evidence="6" id="KW-0808">Transferase</keyword>
<dbReference type="GO" id="GO:0046872">
    <property type="term" value="F:metal ion binding"/>
    <property type="evidence" value="ECO:0007669"/>
    <property type="project" value="UniProtKB-KW"/>
</dbReference>
<keyword evidence="7" id="KW-0812">Transmembrane</keyword>
<evidence type="ECO:0000256" key="3">
    <source>
        <dbReference type="ARBA" id="ARBA00004922"/>
    </source>
</evidence>
<comment type="subcellular location">
    <subcellularLocation>
        <location evidence="2">Golgi apparatus membrane</location>
        <topology evidence="2">Single-pass type II membrane protein</topology>
    </subcellularLocation>
</comment>
<evidence type="ECO:0000313" key="18">
    <source>
        <dbReference type="Proteomes" id="UP000604046"/>
    </source>
</evidence>
<comment type="pathway">
    <text evidence="3">Protein modification; protein glycosylation.</text>
</comment>
<comment type="catalytic activity">
    <reaction evidence="16">
        <text>N(4)-(alpha-D-Man-(1-&gt;3)-[alpha-D-Man-(1-&gt;3)-[alpha-D-Man-(1-&gt;6)]-alpha-D-Man-(1-&gt;6)]-beta-D-Man-(1-&gt;4)-beta-D-GlcNAc-(1-&gt;4)-beta-D-GlcNAc)-L-asparaginyl-[protein] (N-glucan mannose isomer 5A1,2) + UDP-N-acetyl-alpha-D-glucosamine = N(4)-{beta-D-GlcNAc-(1-&gt;2)-alpha-D-Man-(1-&gt;3)-[alpha-D-Man-(1-&gt;3)-[alpha-D-Man-(1-&gt;6)]-alpha-D-Man-(1-&gt;6)]-beta-D-Man-(1-&gt;4)-beta-D-GlcNAc-(1-&gt;4)-beta-D-GlcNAc}-L-asparaginyl-[protein] + UDP + H(+)</text>
        <dbReference type="Rhea" id="RHEA:11456"/>
        <dbReference type="Rhea" id="RHEA-COMP:14367"/>
        <dbReference type="Rhea" id="RHEA-COMP:14368"/>
        <dbReference type="ChEBI" id="CHEBI:15378"/>
        <dbReference type="ChEBI" id="CHEBI:57705"/>
        <dbReference type="ChEBI" id="CHEBI:58223"/>
        <dbReference type="ChEBI" id="CHEBI:59087"/>
        <dbReference type="ChEBI" id="CHEBI:60625"/>
        <dbReference type="EC" id="2.4.1.101"/>
    </reaction>
</comment>
<comment type="cofactor">
    <cofactor evidence="1">
        <name>Mn(2+)</name>
        <dbReference type="ChEBI" id="CHEBI:29035"/>
    </cofactor>
</comment>
<evidence type="ECO:0000256" key="15">
    <source>
        <dbReference type="ARBA" id="ARBA00041712"/>
    </source>
</evidence>
<comment type="caution">
    <text evidence="17">The sequence shown here is derived from an EMBL/GenBank/DDBJ whole genome shotgun (WGS) entry which is preliminary data.</text>
</comment>
<dbReference type="GO" id="GO:0000139">
    <property type="term" value="C:Golgi membrane"/>
    <property type="evidence" value="ECO:0007669"/>
    <property type="project" value="UniProtKB-SubCell"/>
</dbReference>
<evidence type="ECO:0000256" key="7">
    <source>
        <dbReference type="ARBA" id="ARBA00022692"/>
    </source>
</evidence>
<dbReference type="EC" id="2.4.1.101" evidence="14"/>
<dbReference type="PANTHER" id="PTHR10468:SF6">
    <property type="entry name" value="GLCNAC TRANSFERASE"/>
    <property type="match status" value="1"/>
</dbReference>
<evidence type="ECO:0000256" key="6">
    <source>
        <dbReference type="ARBA" id="ARBA00022679"/>
    </source>
</evidence>
<dbReference type="InterPro" id="IPR004139">
    <property type="entry name" value="Glyco_trans_13"/>
</dbReference>
<evidence type="ECO:0000256" key="12">
    <source>
        <dbReference type="ARBA" id="ARBA00023136"/>
    </source>
</evidence>
<keyword evidence="5" id="KW-0328">Glycosyltransferase</keyword>
<evidence type="ECO:0000256" key="11">
    <source>
        <dbReference type="ARBA" id="ARBA00023034"/>
    </source>
</evidence>
<evidence type="ECO:0000256" key="10">
    <source>
        <dbReference type="ARBA" id="ARBA00022989"/>
    </source>
</evidence>
<keyword evidence="8" id="KW-0479">Metal-binding</keyword>
<dbReference type="EMBL" id="CAJNDS010002080">
    <property type="protein sequence ID" value="CAE7312576.1"/>
    <property type="molecule type" value="Genomic_DNA"/>
</dbReference>
<evidence type="ECO:0000256" key="9">
    <source>
        <dbReference type="ARBA" id="ARBA00022968"/>
    </source>
</evidence>
<dbReference type="AlphaFoldDB" id="A0A812NBL7"/>
<evidence type="ECO:0000256" key="1">
    <source>
        <dbReference type="ARBA" id="ARBA00001936"/>
    </source>
</evidence>